<evidence type="ECO:0000256" key="1">
    <source>
        <dbReference type="SAM" id="MobiDB-lite"/>
    </source>
</evidence>
<dbReference type="VEuPathDB" id="FungiDB:An08g01470"/>
<dbReference type="PANTHER" id="PTHR38248">
    <property type="entry name" value="FUNK1 6"/>
    <property type="match status" value="1"/>
</dbReference>
<feature type="domain" description="Fungal-type protein kinase" evidence="2">
    <location>
        <begin position="257"/>
        <end position="654"/>
    </location>
</feature>
<gene>
    <name evidence="3" type="ORF">CAN33_005880</name>
</gene>
<evidence type="ECO:0000313" key="4">
    <source>
        <dbReference type="Proteomes" id="UP000197666"/>
    </source>
</evidence>
<dbReference type="PANTHER" id="PTHR38248:SF2">
    <property type="entry name" value="FUNK1 11"/>
    <property type="match status" value="1"/>
</dbReference>
<dbReference type="EMBL" id="NKJJ02000003">
    <property type="protein sequence ID" value="TPR08777.1"/>
    <property type="molecule type" value="Genomic_DNA"/>
</dbReference>
<feature type="region of interest" description="Disordered" evidence="1">
    <location>
        <begin position="476"/>
        <end position="530"/>
    </location>
</feature>
<evidence type="ECO:0000313" key="3">
    <source>
        <dbReference type="EMBL" id="TPR08777.1"/>
    </source>
</evidence>
<dbReference type="VEuPathDB" id="FungiDB:M747DRAFT_254560"/>
<sequence>MTRSSRAEIIEQEPIGAGMDAFRAKLALTCEDLGLPYCVNSLYDLEKEGCKASNSLSASDSDSSAHEYIPGPGRRLAGASCLQTFENLIPLLHAILSREPDDSIWDKVYAAAAESTPHPQPASYFKHIPYSHSTSASPNFNDYVDDIDAMLEEDLDSIFTDVPGFDEAYFGAVEGLKEVAAVVFNKLRKHDGPLYDDRIGWHGWPEITEEQRVLDWLIEMVGKIRSLVAEEKFLTHSGRNILALPNRPIPGSTAPRKLDIGFVENQNLGSNQVHWSDMLILGELKQSSKMDTALRTWLDLGRYARQVFISQDARRFVFGFTLCGPIMRLWSFDRVGAVSSTAFNINKEGSRFVVSMLGFLRMNLNDLGYDPSIITTSNGTRLIEIVRDGKPERLVLEKLIRRPVCITPLVIKDSWQYPERKDEGVLLREANDKQVVNVARYYYHGTVQIQDKDDDTQGAVRKGLDLRRGRRYHRNSNIATLDLTAEPPKSGHSTSSTGQKRTSSHLSPPGLPTKRTCPSSQATSDDGSNENRVHRRVVVCDYGVPIYKAKSCASMLSAVAQCIEGYESLHTKTGIIQGDISTGNLQLNEEGNSRSWPVFLIDLDLAIEEHRAQPSGAKGRTGTRAFMAIGLLLGEKHSFMHDLESFFWVIFWICIHNDGPDRSRFVRDYEKWNFMTMDDLAEFKKGIVSHEGDFLSRTESFMEFYQPLKPWVNRLRKLVFPNGARWEKEDTGLYTRMRALLGTACENLGGLDHQSSR</sequence>
<dbReference type="AlphaFoldDB" id="A0A505I6Y0"/>
<evidence type="ECO:0000259" key="2">
    <source>
        <dbReference type="Pfam" id="PF17667"/>
    </source>
</evidence>
<dbReference type="SUPFAM" id="SSF56112">
    <property type="entry name" value="Protein kinase-like (PK-like)"/>
    <property type="match status" value="1"/>
</dbReference>
<organism evidence="3 4">
    <name type="scientific">Aspergillus niger</name>
    <dbReference type="NCBI Taxonomy" id="5061"/>
    <lineage>
        <taxon>Eukaryota</taxon>
        <taxon>Fungi</taxon>
        <taxon>Dikarya</taxon>
        <taxon>Ascomycota</taxon>
        <taxon>Pezizomycotina</taxon>
        <taxon>Eurotiomycetes</taxon>
        <taxon>Eurotiomycetidae</taxon>
        <taxon>Eurotiales</taxon>
        <taxon>Aspergillaceae</taxon>
        <taxon>Aspergillus</taxon>
        <taxon>Aspergillus subgen. Circumdati</taxon>
    </lineage>
</organism>
<dbReference type="InterPro" id="IPR040976">
    <property type="entry name" value="Pkinase_fungal"/>
</dbReference>
<dbReference type="Gene3D" id="1.10.510.10">
    <property type="entry name" value="Transferase(Phosphotransferase) domain 1"/>
    <property type="match status" value="1"/>
</dbReference>
<dbReference type="InterPro" id="IPR011009">
    <property type="entry name" value="Kinase-like_dom_sf"/>
</dbReference>
<accession>A0A505I6Y0</accession>
<dbReference type="Proteomes" id="UP000197666">
    <property type="component" value="Unassembled WGS sequence"/>
</dbReference>
<comment type="caution">
    <text evidence="3">The sequence shown here is derived from an EMBL/GenBank/DDBJ whole genome shotgun (WGS) entry which is preliminary data.</text>
</comment>
<protein>
    <recommendedName>
        <fullName evidence="2">Fungal-type protein kinase domain-containing protein</fullName>
    </recommendedName>
</protein>
<dbReference type="VEuPathDB" id="FungiDB:ASPNIDRAFT2_38567"/>
<name>A0A505I6Y0_ASPNG</name>
<feature type="compositionally biased region" description="Polar residues" evidence="1">
    <location>
        <begin position="491"/>
        <end position="506"/>
    </location>
</feature>
<dbReference type="Pfam" id="PF17667">
    <property type="entry name" value="Pkinase_fungal"/>
    <property type="match status" value="1"/>
</dbReference>
<reference evidence="4" key="1">
    <citation type="submission" date="2018-10" db="EMBL/GenBank/DDBJ databases">
        <title>FDA dAtabase for Regulatory Grade micrObial Sequences (FDA-ARGOS): Supporting development and validation of Infectious Disease Dx tests.</title>
        <authorList>
            <person name="Kerrigan L."/>
            <person name="Tallon L."/>
            <person name="Sadzewicz L."/>
            <person name="Sengamalay N."/>
            <person name="Ott S."/>
            <person name="Godinez A."/>
            <person name="Nagaraj S."/>
            <person name="Vavikolanu K."/>
            <person name="Nadendla S."/>
            <person name="George J."/>
            <person name="Sichtig H."/>
        </authorList>
    </citation>
    <scope>NUCLEOTIDE SEQUENCE [LARGE SCALE GENOMIC DNA]</scope>
    <source>
        <strain evidence="4">FDAARGOS_311</strain>
    </source>
</reference>
<proteinExistence type="predicted"/>
<feature type="compositionally biased region" description="Polar residues" evidence="1">
    <location>
        <begin position="516"/>
        <end position="526"/>
    </location>
</feature>
<dbReference type="VEuPathDB" id="FungiDB:ATCC64974_105180"/>